<evidence type="ECO:0000256" key="1">
    <source>
        <dbReference type="SAM" id="MobiDB-lite"/>
    </source>
</evidence>
<gene>
    <name evidence="2" type="ORF">GCM10009799_12630</name>
</gene>
<evidence type="ECO:0000313" key="2">
    <source>
        <dbReference type="EMBL" id="GAA1988440.1"/>
    </source>
</evidence>
<keyword evidence="3" id="KW-1185">Reference proteome</keyword>
<reference evidence="2 3" key="1">
    <citation type="journal article" date="2019" name="Int. J. Syst. Evol. Microbiol.">
        <title>The Global Catalogue of Microorganisms (GCM) 10K type strain sequencing project: providing services to taxonomists for standard genome sequencing and annotation.</title>
        <authorList>
            <consortium name="The Broad Institute Genomics Platform"/>
            <consortium name="The Broad Institute Genome Sequencing Center for Infectious Disease"/>
            <person name="Wu L."/>
            <person name="Ma J."/>
        </authorList>
    </citation>
    <scope>NUCLEOTIDE SEQUENCE [LARGE SCALE GENOMIC DNA]</scope>
    <source>
        <strain evidence="2 3">JCM 15313</strain>
    </source>
</reference>
<dbReference type="RefSeq" id="WP_344100042.1">
    <property type="nucleotide sequence ID" value="NZ_BAAAPC010000004.1"/>
</dbReference>
<feature type="region of interest" description="Disordered" evidence="1">
    <location>
        <begin position="38"/>
        <end position="96"/>
    </location>
</feature>
<sequence>MPAEDKETEMSIRSMKRLRSLAAAGGIALAIAVPLTACNDTEGSGDEVSNEQESGQESGDEEMQGQEGQENMDDESMDEGGEMDGKEKGEDMEDDS</sequence>
<evidence type="ECO:0000313" key="3">
    <source>
        <dbReference type="Proteomes" id="UP001501585"/>
    </source>
</evidence>
<comment type="caution">
    <text evidence="2">The sequence shown here is derived from an EMBL/GenBank/DDBJ whole genome shotgun (WGS) entry which is preliminary data.</text>
</comment>
<proteinExistence type="predicted"/>
<protein>
    <submittedName>
        <fullName evidence="2">Uncharacterized protein</fullName>
    </submittedName>
</protein>
<feature type="compositionally biased region" description="Acidic residues" evidence="1">
    <location>
        <begin position="58"/>
        <end position="82"/>
    </location>
</feature>
<name>A0ABN2SKP8_9ACTN</name>
<dbReference type="EMBL" id="BAAAPC010000004">
    <property type="protein sequence ID" value="GAA1988440.1"/>
    <property type="molecule type" value="Genomic_DNA"/>
</dbReference>
<organism evidence="2 3">
    <name type="scientific">Nocardiopsis rhodophaea</name>
    <dbReference type="NCBI Taxonomy" id="280238"/>
    <lineage>
        <taxon>Bacteria</taxon>
        <taxon>Bacillati</taxon>
        <taxon>Actinomycetota</taxon>
        <taxon>Actinomycetes</taxon>
        <taxon>Streptosporangiales</taxon>
        <taxon>Nocardiopsidaceae</taxon>
        <taxon>Nocardiopsis</taxon>
    </lineage>
</organism>
<accession>A0ABN2SKP8</accession>
<dbReference type="Proteomes" id="UP001501585">
    <property type="component" value="Unassembled WGS sequence"/>
</dbReference>